<dbReference type="GO" id="GO:0003690">
    <property type="term" value="F:double-stranded DNA binding"/>
    <property type="evidence" value="ECO:0007669"/>
    <property type="project" value="TreeGrafter"/>
</dbReference>
<dbReference type="InterPro" id="IPR041426">
    <property type="entry name" value="Mos1_HTH"/>
</dbReference>
<accession>A0A1V4JFU0</accession>
<dbReference type="GO" id="GO:0015074">
    <property type="term" value="P:DNA integration"/>
    <property type="evidence" value="ECO:0007669"/>
    <property type="project" value="TreeGrafter"/>
</dbReference>
<dbReference type="GO" id="GO:0046975">
    <property type="term" value="F:histone H3K36 methyltransferase activity"/>
    <property type="evidence" value="ECO:0007669"/>
    <property type="project" value="TreeGrafter"/>
</dbReference>
<dbReference type="GO" id="GO:0000729">
    <property type="term" value="P:DNA double-strand break processing"/>
    <property type="evidence" value="ECO:0007669"/>
    <property type="project" value="TreeGrafter"/>
</dbReference>
<comment type="caution">
    <text evidence="2">The sequence shown here is derived from an EMBL/GenBank/DDBJ whole genome shotgun (WGS) entry which is preliminary data.</text>
</comment>
<sequence length="134" mass="15261">MGNKPAKITCNINNTFGPGTANEHTVQWWFKKFCKGDESLEDEELSGQPSEGDNDQVRVNIEADPLTTTQQVVKELSIDHSTVVQHLKQIGKVKRLNNWVPHELTQNQRNCRFEVSSSLILRKQRTISRSNCDV</sequence>
<evidence type="ECO:0000313" key="3">
    <source>
        <dbReference type="Proteomes" id="UP000190648"/>
    </source>
</evidence>
<protein>
    <recommendedName>
        <fullName evidence="1">Mos1 transposase HTH domain-containing protein</fullName>
    </recommendedName>
</protein>
<gene>
    <name evidence="2" type="ORF">AV530_017288</name>
</gene>
<evidence type="ECO:0000313" key="2">
    <source>
        <dbReference type="EMBL" id="OPJ70964.1"/>
    </source>
</evidence>
<dbReference type="AlphaFoldDB" id="A0A1V4JFU0"/>
<dbReference type="GO" id="GO:0006303">
    <property type="term" value="P:double-strand break repair via nonhomologous end joining"/>
    <property type="evidence" value="ECO:0007669"/>
    <property type="project" value="TreeGrafter"/>
</dbReference>
<dbReference type="PANTHER" id="PTHR46060:SF2">
    <property type="entry name" value="HISTONE-LYSINE N-METHYLTRANSFERASE SETMAR"/>
    <property type="match status" value="1"/>
</dbReference>
<dbReference type="EMBL" id="LSYS01007721">
    <property type="protein sequence ID" value="OPJ70964.1"/>
    <property type="molecule type" value="Genomic_DNA"/>
</dbReference>
<dbReference type="Pfam" id="PF17906">
    <property type="entry name" value="HTH_48"/>
    <property type="match status" value="1"/>
</dbReference>
<dbReference type="Proteomes" id="UP000190648">
    <property type="component" value="Unassembled WGS sequence"/>
</dbReference>
<dbReference type="GO" id="GO:0035861">
    <property type="term" value="C:site of double-strand break"/>
    <property type="evidence" value="ECO:0007669"/>
    <property type="project" value="TreeGrafter"/>
</dbReference>
<dbReference type="InterPro" id="IPR052709">
    <property type="entry name" value="Transposase-MT_Hybrid"/>
</dbReference>
<reference evidence="2 3" key="1">
    <citation type="submission" date="2016-02" db="EMBL/GenBank/DDBJ databases">
        <title>Band-tailed pigeon sequencing and assembly.</title>
        <authorList>
            <person name="Soares A.E."/>
            <person name="Novak B.J."/>
            <person name="Rice E.S."/>
            <person name="O'Connell B."/>
            <person name="Chang D."/>
            <person name="Weber S."/>
            <person name="Shapiro B."/>
        </authorList>
    </citation>
    <scope>NUCLEOTIDE SEQUENCE [LARGE SCALE GENOMIC DNA]</scope>
    <source>
        <strain evidence="2">BTP2013</strain>
        <tissue evidence="2">Blood</tissue>
    </source>
</reference>
<keyword evidence="3" id="KW-1185">Reference proteome</keyword>
<organism evidence="2 3">
    <name type="scientific">Patagioenas fasciata monilis</name>
    <dbReference type="NCBI Taxonomy" id="372326"/>
    <lineage>
        <taxon>Eukaryota</taxon>
        <taxon>Metazoa</taxon>
        <taxon>Chordata</taxon>
        <taxon>Craniata</taxon>
        <taxon>Vertebrata</taxon>
        <taxon>Euteleostomi</taxon>
        <taxon>Archelosauria</taxon>
        <taxon>Archosauria</taxon>
        <taxon>Dinosauria</taxon>
        <taxon>Saurischia</taxon>
        <taxon>Theropoda</taxon>
        <taxon>Coelurosauria</taxon>
        <taxon>Aves</taxon>
        <taxon>Neognathae</taxon>
        <taxon>Neoaves</taxon>
        <taxon>Columbimorphae</taxon>
        <taxon>Columbiformes</taxon>
        <taxon>Columbidae</taxon>
        <taxon>Patagioenas</taxon>
    </lineage>
</organism>
<evidence type="ECO:0000259" key="1">
    <source>
        <dbReference type="Pfam" id="PF17906"/>
    </source>
</evidence>
<dbReference type="GO" id="GO:0000014">
    <property type="term" value="F:single-stranded DNA endodeoxyribonuclease activity"/>
    <property type="evidence" value="ECO:0007669"/>
    <property type="project" value="TreeGrafter"/>
</dbReference>
<dbReference type="GO" id="GO:0042800">
    <property type="term" value="F:histone H3K4 methyltransferase activity"/>
    <property type="evidence" value="ECO:0007669"/>
    <property type="project" value="TreeGrafter"/>
</dbReference>
<dbReference type="GO" id="GO:0031297">
    <property type="term" value="P:replication fork processing"/>
    <property type="evidence" value="ECO:0007669"/>
    <property type="project" value="TreeGrafter"/>
</dbReference>
<dbReference type="GO" id="GO:0000793">
    <property type="term" value="C:condensed chromosome"/>
    <property type="evidence" value="ECO:0007669"/>
    <property type="project" value="TreeGrafter"/>
</dbReference>
<dbReference type="GO" id="GO:0044774">
    <property type="term" value="P:mitotic DNA integrity checkpoint signaling"/>
    <property type="evidence" value="ECO:0007669"/>
    <property type="project" value="TreeGrafter"/>
</dbReference>
<feature type="domain" description="Mos1 transposase HTH" evidence="1">
    <location>
        <begin position="2"/>
        <end position="37"/>
    </location>
</feature>
<dbReference type="STRING" id="372326.A0A1V4JFU0"/>
<dbReference type="GO" id="GO:0003697">
    <property type="term" value="F:single-stranded DNA binding"/>
    <property type="evidence" value="ECO:0007669"/>
    <property type="project" value="TreeGrafter"/>
</dbReference>
<proteinExistence type="predicted"/>
<name>A0A1V4JFU0_PATFA</name>
<dbReference type="GO" id="GO:0044547">
    <property type="term" value="F:DNA topoisomerase binding"/>
    <property type="evidence" value="ECO:0007669"/>
    <property type="project" value="TreeGrafter"/>
</dbReference>
<dbReference type="OrthoDB" id="616263at2759"/>
<dbReference type="GO" id="GO:0005634">
    <property type="term" value="C:nucleus"/>
    <property type="evidence" value="ECO:0007669"/>
    <property type="project" value="TreeGrafter"/>
</dbReference>
<dbReference type="PANTHER" id="PTHR46060">
    <property type="entry name" value="MARINER MOS1 TRANSPOSASE-LIKE PROTEIN"/>
    <property type="match status" value="1"/>
</dbReference>